<protein>
    <submittedName>
        <fullName evidence="2 3">Uncharacterized protein</fullName>
    </submittedName>
</protein>
<sequence length="415" mass="46956">MVAVVVGAIFGMISGVILLFCAFAYQRRARRKEQNILLKVEDRCLKAQKISTHLPSDRSKQLSHIDVLCDNNVDINCSSNNNANNMCTISNNINNIPRVGASYDTCSNFASLYLMNDKAKEVDHFTNKSLPNKKQTNNCKFLFDFRHKKSSESSGEQTCHNSCPLYNPAIKPPQVHVSSQPFIIREPVLYHMTSIPKPPPPPILKDITVNKSSLLPDIYMHASTKHKNIFCKKSLTSKIFSEKQKGLENSNCTKLLETNDHLKSLCREDELQMDGTCTYQASTSCPICQLDKYKSVERRSPANNSSSCVVDCCIATHQQKQQEVFFTTQSAETHLNETNFQKFDMSQKVMLSTFQGHPLALSRQHLPGTPPTTDFHKDELSKRLNKTLRLQTSKNGVVDRADIRNLQIQLKTIER</sequence>
<dbReference type="CTD" id="20203609"/>
<dbReference type="EMBL" id="KB096325">
    <property type="protein sequence ID" value="ESO05689.1"/>
    <property type="molecule type" value="Genomic_DNA"/>
</dbReference>
<evidence type="ECO:0000256" key="1">
    <source>
        <dbReference type="SAM" id="Phobius"/>
    </source>
</evidence>
<dbReference type="GeneID" id="20203609"/>
<dbReference type="Proteomes" id="UP000015101">
    <property type="component" value="Unassembled WGS sequence"/>
</dbReference>
<keyword evidence="1" id="KW-0472">Membrane</keyword>
<keyword evidence="1" id="KW-1133">Transmembrane helix</keyword>
<keyword evidence="1" id="KW-0812">Transmembrane</keyword>
<dbReference type="KEGG" id="hro:HELRODRAFT_171349"/>
<dbReference type="RefSeq" id="XP_009016322.1">
    <property type="nucleotide sequence ID" value="XM_009018074.1"/>
</dbReference>
<proteinExistence type="predicted"/>
<dbReference type="HOGENOM" id="CLU_662732_0_0_1"/>
<dbReference type="AlphaFoldDB" id="T1F460"/>
<organism evidence="3 4">
    <name type="scientific">Helobdella robusta</name>
    <name type="common">Californian leech</name>
    <dbReference type="NCBI Taxonomy" id="6412"/>
    <lineage>
        <taxon>Eukaryota</taxon>
        <taxon>Metazoa</taxon>
        <taxon>Spiralia</taxon>
        <taxon>Lophotrochozoa</taxon>
        <taxon>Annelida</taxon>
        <taxon>Clitellata</taxon>
        <taxon>Hirudinea</taxon>
        <taxon>Rhynchobdellida</taxon>
        <taxon>Glossiphoniidae</taxon>
        <taxon>Helobdella</taxon>
    </lineage>
</organism>
<evidence type="ECO:0000313" key="4">
    <source>
        <dbReference type="Proteomes" id="UP000015101"/>
    </source>
</evidence>
<accession>T1F460</accession>
<dbReference type="InParanoid" id="T1F460"/>
<dbReference type="EnsemblMetazoa" id="HelroT171349">
    <property type="protein sequence ID" value="HelroP171349"/>
    <property type="gene ID" value="HelroG171349"/>
</dbReference>
<name>T1F460_HELRO</name>
<dbReference type="EMBL" id="AMQM01003857">
    <property type="status" value="NOT_ANNOTATED_CDS"/>
    <property type="molecule type" value="Genomic_DNA"/>
</dbReference>
<evidence type="ECO:0000313" key="3">
    <source>
        <dbReference type="EnsemblMetazoa" id="HelroP171349"/>
    </source>
</evidence>
<feature type="transmembrane region" description="Helical" evidence="1">
    <location>
        <begin position="6"/>
        <end position="25"/>
    </location>
</feature>
<evidence type="ECO:0000313" key="2">
    <source>
        <dbReference type="EMBL" id="ESO05689.1"/>
    </source>
</evidence>
<reference evidence="2 4" key="2">
    <citation type="journal article" date="2013" name="Nature">
        <title>Insights into bilaterian evolution from three spiralian genomes.</title>
        <authorList>
            <person name="Simakov O."/>
            <person name="Marletaz F."/>
            <person name="Cho S.J."/>
            <person name="Edsinger-Gonzales E."/>
            <person name="Havlak P."/>
            <person name="Hellsten U."/>
            <person name="Kuo D.H."/>
            <person name="Larsson T."/>
            <person name="Lv J."/>
            <person name="Arendt D."/>
            <person name="Savage R."/>
            <person name="Osoegawa K."/>
            <person name="de Jong P."/>
            <person name="Grimwood J."/>
            <person name="Chapman J.A."/>
            <person name="Shapiro H."/>
            <person name="Aerts A."/>
            <person name="Otillar R.P."/>
            <person name="Terry A.Y."/>
            <person name="Boore J.L."/>
            <person name="Grigoriev I.V."/>
            <person name="Lindberg D.R."/>
            <person name="Seaver E.C."/>
            <person name="Weisblat D.A."/>
            <person name="Putnam N.H."/>
            <person name="Rokhsar D.S."/>
        </authorList>
    </citation>
    <scope>NUCLEOTIDE SEQUENCE</scope>
</reference>
<keyword evidence="4" id="KW-1185">Reference proteome</keyword>
<reference evidence="4" key="1">
    <citation type="submission" date="2012-12" db="EMBL/GenBank/DDBJ databases">
        <authorList>
            <person name="Hellsten U."/>
            <person name="Grimwood J."/>
            <person name="Chapman J.A."/>
            <person name="Shapiro H."/>
            <person name="Aerts A."/>
            <person name="Otillar R.P."/>
            <person name="Terry A.Y."/>
            <person name="Boore J.L."/>
            <person name="Simakov O."/>
            <person name="Marletaz F."/>
            <person name="Cho S.-J."/>
            <person name="Edsinger-Gonzales E."/>
            <person name="Havlak P."/>
            <person name="Kuo D.-H."/>
            <person name="Larsson T."/>
            <person name="Lv J."/>
            <person name="Arendt D."/>
            <person name="Savage R."/>
            <person name="Osoegawa K."/>
            <person name="de Jong P."/>
            <person name="Lindberg D.R."/>
            <person name="Seaver E.C."/>
            <person name="Weisblat D.A."/>
            <person name="Putnam N.H."/>
            <person name="Grigoriev I.V."/>
            <person name="Rokhsar D.S."/>
        </authorList>
    </citation>
    <scope>NUCLEOTIDE SEQUENCE</scope>
</reference>
<reference evidence="3" key="3">
    <citation type="submission" date="2015-06" db="UniProtKB">
        <authorList>
            <consortium name="EnsemblMetazoa"/>
        </authorList>
    </citation>
    <scope>IDENTIFICATION</scope>
</reference>
<gene>
    <name evidence="3" type="primary">20203609</name>
    <name evidence="2" type="ORF">HELRODRAFT_171349</name>
</gene>